<gene>
    <name evidence="4" type="ORF">GRAN_4633</name>
</gene>
<evidence type="ECO:0000313" key="5">
    <source>
        <dbReference type="Proteomes" id="UP000289437"/>
    </source>
</evidence>
<feature type="transmembrane region" description="Helical" evidence="2">
    <location>
        <begin position="6"/>
        <end position="22"/>
    </location>
</feature>
<dbReference type="Pfam" id="PF01478">
    <property type="entry name" value="Peptidase_A24"/>
    <property type="match status" value="1"/>
</dbReference>
<comment type="caution">
    <text evidence="4">The sequence shown here is derived from an EMBL/GenBank/DDBJ whole genome shotgun (WGS) entry which is preliminary data.</text>
</comment>
<dbReference type="AlphaFoldDB" id="A0A4Q0SUE7"/>
<name>A0A4Q0SUE7_9BACT</name>
<evidence type="ECO:0000313" key="4">
    <source>
        <dbReference type="EMBL" id="RXH54337.1"/>
    </source>
</evidence>
<dbReference type="GO" id="GO:0005886">
    <property type="term" value="C:plasma membrane"/>
    <property type="evidence" value="ECO:0007669"/>
    <property type="project" value="TreeGrafter"/>
</dbReference>
<evidence type="ECO:0000256" key="1">
    <source>
        <dbReference type="ARBA" id="ARBA00005801"/>
    </source>
</evidence>
<organism evidence="4 5">
    <name type="scientific">Granulicella sibirica</name>
    <dbReference type="NCBI Taxonomy" id="2479048"/>
    <lineage>
        <taxon>Bacteria</taxon>
        <taxon>Pseudomonadati</taxon>
        <taxon>Acidobacteriota</taxon>
        <taxon>Terriglobia</taxon>
        <taxon>Terriglobales</taxon>
        <taxon>Acidobacteriaceae</taxon>
        <taxon>Granulicella</taxon>
    </lineage>
</organism>
<dbReference type="EMBL" id="RDSM01000004">
    <property type="protein sequence ID" value="RXH54337.1"/>
    <property type="molecule type" value="Genomic_DNA"/>
</dbReference>
<dbReference type="Gene3D" id="1.20.120.1220">
    <property type="match status" value="1"/>
</dbReference>
<keyword evidence="2" id="KW-0472">Membrane</keyword>
<protein>
    <submittedName>
        <fullName evidence="4">Type IV prepilin peptidase TadV/CpaA</fullName>
    </submittedName>
</protein>
<dbReference type="GO" id="GO:0006465">
    <property type="term" value="P:signal peptide processing"/>
    <property type="evidence" value="ECO:0007669"/>
    <property type="project" value="TreeGrafter"/>
</dbReference>
<reference evidence="4 5" key="1">
    <citation type="submission" date="2018-11" db="EMBL/GenBank/DDBJ databases">
        <authorList>
            <person name="Mardanov A.V."/>
            <person name="Ravin N.V."/>
            <person name="Dedysh S.N."/>
        </authorList>
    </citation>
    <scope>NUCLEOTIDE SEQUENCE [LARGE SCALE GENOMIC DNA]</scope>
    <source>
        <strain evidence="4 5">AF10</strain>
    </source>
</reference>
<dbReference type="Proteomes" id="UP000289437">
    <property type="component" value="Unassembled WGS sequence"/>
</dbReference>
<dbReference type="GO" id="GO:0004190">
    <property type="term" value="F:aspartic-type endopeptidase activity"/>
    <property type="evidence" value="ECO:0007669"/>
    <property type="project" value="InterPro"/>
</dbReference>
<evidence type="ECO:0000256" key="2">
    <source>
        <dbReference type="SAM" id="Phobius"/>
    </source>
</evidence>
<keyword evidence="5" id="KW-1185">Reference proteome</keyword>
<accession>A0A4Q0SUE7</accession>
<reference evidence="5" key="2">
    <citation type="submission" date="2019-02" db="EMBL/GenBank/DDBJ databases">
        <title>Granulicella sibirica sp. nov., a psychrotolerant acidobacterium isolated from an organic soil layer in forested tundra, West Siberia.</title>
        <authorList>
            <person name="Oshkin I.Y."/>
            <person name="Kulichevskaya I.S."/>
            <person name="Rijpstra W.I.C."/>
            <person name="Sinninghe Damste J.S."/>
            <person name="Rakitin A.L."/>
            <person name="Ravin N.V."/>
            <person name="Dedysh S.N."/>
        </authorList>
    </citation>
    <scope>NUCLEOTIDE SEQUENCE [LARGE SCALE GENOMIC DNA]</scope>
    <source>
        <strain evidence="5">AF10</strain>
    </source>
</reference>
<sequence>MAVPAAFVYLGTALIVASVAAFHDVRERRISNRLTGPSVLTGLLIHFVLGGFRQLGLSLLGGMIAGGIFLFFYLAGGLGAGDVKLMTAVGCITGIGYIRDILLVTVILGAVFAIILAFAHGRVRTTLANVSILLAHHRTAGLTAHPELNLGNRATLRLPYALPIACGCLTVFAMQVFRGAEL</sequence>
<evidence type="ECO:0000259" key="3">
    <source>
        <dbReference type="Pfam" id="PF01478"/>
    </source>
</evidence>
<feature type="transmembrane region" description="Helical" evidence="2">
    <location>
        <begin position="101"/>
        <end position="119"/>
    </location>
</feature>
<dbReference type="InterPro" id="IPR050882">
    <property type="entry name" value="Prepilin_peptidase/N-MTase"/>
</dbReference>
<comment type="similarity">
    <text evidence="1">Belongs to the peptidase A24 family.</text>
</comment>
<keyword evidence="2" id="KW-0812">Transmembrane</keyword>
<dbReference type="PANTHER" id="PTHR30487:SF0">
    <property type="entry name" value="PREPILIN LEADER PEPTIDASE_N-METHYLTRANSFERASE-RELATED"/>
    <property type="match status" value="1"/>
</dbReference>
<keyword evidence="2" id="KW-1133">Transmembrane helix</keyword>
<feature type="transmembrane region" description="Helical" evidence="2">
    <location>
        <begin position="158"/>
        <end position="177"/>
    </location>
</feature>
<dbReference type="PANTHER" id="PTHR30487">
    <property type="entry name" value="TYPE 4 PREPILIN-LIKE PROTEINS LEADER PEPTIDE-PROCESSING ENZYME"/>
    <property type="match status" value="1"/>
</dbReference>
<dbReference type="InterPro" id="IPR000045">
    <property type="entry name" value="Prepilin_IV_endopep_pep"/>
</dbReference>
<dbReference type="OrthoDB" id="5508079at2"/>
<feature type="transmembrane region" description="Helical" evidence="2">
    <location>
        <begin position="58"/>
        <end position="80"/>
    </location>
</feature>
<proteinExistence type="inferred from homology"/>
<feature type="domain" description="Prepilin type IV endopeptidase peptidase" evidence="3">
    <location>
        <begin position="14"/>
        <end position="114"/>
    </location>
</feature>
<dbReference type="RefSeq" id="WP_128915237.1">
    <property type="nucleotide sequence ID" value="NZ_RDSM01000004.1"/>
</dbReference>